<organism evidence="5 6">
    <name type="scientific">Kibdelosporangium philippinense</name>
    <dbReference type="NCBI Taxonomy" id="211113"/>
    <lineage>
        <taxon>Bacteria</taxon>
        <taxon>Bacillati</taxon>
        <taxon>Actinomycetota</taxon>
        <taxon>Actinomycetes</taxon>
        <taxon>Pseudonocardiales</taxon>
        <taxon>Pseudonocardiaceae</taxon>
        <taxon>Kibdelosporangium</taxon>
    </lineage>
</organism>
<dbReference type="Pfam" id="PF12833">
    <property type="entry name" value="HTH_18"/>
    <property type="match status" value="1"/>
</dbReference>
<feature type="domain" description="HTH araC/xylS-type" evidence="4">
    <location>
        <begin position="164"/>
        <end position="262"/>
    </location>
</feature>
<dbReference type="SMART" id="SM00342">
    <property type="entry name" value="HTH_ARAC"/>
    <property type="match status" value="1"/>
</dbReference>
<reference evidence="5 6" key="1">
    <citation type="submission" date="2021-12" db="EMBL/GenBank/DDBJ databases">
        <title>Genome sequence of Kibdelosporangium philippinense ATCC 49844.</title>
        <authorList>
            <person name="Fedorov E.A."/>
            <person name="Omeragic M."/>
            <person name="Shalygina K.F."/>
            <person name="Maclea K.S."/>
        </authorList>
    </citation>
    <scope>NUCLEOTIDE SEQUENCE [LARGE SCALE GENOMIC DNA]</scope>
    <source>
        <strain evidence="5 6">ATCC 49844</strain>
    </source>
</reference>
<dbReference type="InterPro" id="IPR018060">
    <property type="entry name" value="HTH_AraC"/>
</dbReference>
<name>A0ABS8ZEU9_9PSEU</name>
<dbReference type="Pfam" id="PF02311">
    <property type="entry name" value="AraC_binding"/>
    <property type="match status" value="1"/>
</dbReference>
<dbReference type="SUPFAM" id="SSF51215">
    <property type="entry name" value="Regulatory protein AraC"/>
    <property type="match status" value="1"/>
</dbReference>
<gene>
    <name evidence="5" type="ORF">LWC34_16175</name>
</gene>
<dbReference type="PROSITE" id="PS01124">
    <property type="entry name" value="HTH_ARAC_FAMILY_2"/>
    <property type="match status" value="1"/>
</dbReference>
<evidence type="ECO:0000256" key="3">
    <source>
        <dbReference type="ARBA" id="ARBA00023163"/>
    </source>
</evidence>
<dbReference type="InterPro" id="IPR009057">
    <property type="entry name" value="Homeodomain-like_sf"/>
</dbReference>
<dbReference type="SUPFAM" id="SSF46689">
    <property type="entry name" value="Homeodomain-like"/>
    <property type="match status" value="1"/>
</dbReference>
<comment type="caution">
    <text evidence="5">The sequence shown here is derived from an EMBL/GenBank/DDBJ whole genome shotgun (WGS) entry which is preliminary data.</text>
</comment>
<dbReference type="RefSeq" id="WP_233725882.1">
    <property type="nucleotide sequence ID" value="NZ_JAJVCN010000001.1"/>
</dbReference>
<dbReference type="Proteomes" id="UP001521150">
    <property type="component" value="Unassembled WGS sequence"/>
</dbReference>
<keyword evidence="1" id="KW-0805">Transcription regulation</keyword>
<dbReference type="PANTHER" id="PTHR43280:SF32">
    <property type="entry name" value="TRANSCRIPTIONAL REGULATORY PROTEIN"/>
    <property type="match status" value="1"/>
</dbReference>
<evidence type="ECO:0000256" key="2">
    <source>
        <dbReference type="ARBA" id="ARBA00023125"/>
    </source>
</evidence>
<evidence type="ECO:0000259" key="4">
    <source>
        <dbReference type="PROSITE" id="PS01124"/>
    </source>
</evidence>
<evidence type="ECO:0000313" key="5">
    <source>
        <dbReference type="EMBL" id="MCE7004362.1"/>
    </source>
</evidence>
<sequence length="268" mass="30180">MQQQDISLLEVITAADLRARTAAESSRSEFHWLLAVTGGSGVHEVDSAEYSLSTGSWLWVRPGPIHRWIDPLTYEATAVLFEPCLLKPQTLLAQELTRTCGPAHWLPDPSTQQQLLQVLRLLQFTEKFAVQVRMELWHSLLSVLLLLLGQVPQRRLCEPDGVFTRFHEAVERDYRHNHQVNAYATALGYSSRTLNRSAQAAVGMTAKEYIIQRIVLEAKRLLVYGDANAAEIAVSLGFSEPTNFGKFFERCTGMPPMAFRAAYRNVPL</sequence>
<keyword evidence="3" id="KW-0804">Transcription</keyword>
<dbReference type="Gene3D" id="1.10.10.60">
    <property type="entry name" value="Homeodomain-like"/>
    <property type="match status" value="1"/>
</dbReference>
<dbReference type="InterPro" id="IPR037923">
    <property type="entry name" value="HTH-like"/>
</dbReference>
<keyword evidence="2" id="KW-0238">DNA-binding</keyword>
<evidence type="ECO:0000313" key="6">
    <source>
        <dbReference type="Proteomes" id="UP001521150"/>
    </source>
</evidence>
<dbReference type="EMBL" id="JAJVCN010000001">
    <property type="protein sequence ID" value="MCE7004362.1"/>
    <property type="molecule type" value="Genomic_DNA"/>
</dbReference>
<evidence type="ECO:0000256" key="1">
    <source>
        <dbReference type="ARBA" id="ARBA00023015"/>
    </source>
</evidence>
<keyword evidence="6" id="KW-1185">Reference proteome</keyword>
<proteinExistence type="predicted"/>
<accession>A0ABS8ZEU9</accession>
<dbReference type="InterPro" id="IPR003313">
    <property type="entry name" value="AraC-bd"/>
</dbReference>
<dbReference type="PANTHER" id="PTHR43280">
    <property type="entry name" value="ARAC-FAMILY TRANSCRIPTIONAL REGULATOR"/>
    <property type="match status" value="1"/>
</dbReference>
<protein>
    <submittedName>
        <fullName evidence="5">Helix-turn-helix transcriptional regulator</fullName>
    </submittedName>
</protein>